<dbReference type="InterPro" id="IPR051339">
    <property type="entry name" value="DnaJ_subfamily_B"/>
</dbReference>
<dbReference type="PANTHER" id="PTHR24078:SF522">
    <property type="entry name" value="DNAJ CHAPERONE C-TERMINAL DOMAIN-CONTAINING PROTEIN"/>
    <property type="match status" value="1"/>
</dbReference>
<reference evidence="4 5" key="1">
    <citation type="journal article" date="2019" name="Nat. Plants">
        <title>Stout camphor tree genome fills gaps in understanding of flowering plant genome evolution.</title>
        <authorList>
            <person name="Chaw S.M."/>
            <person name="Liu Y.C."/>
            <person name="Wu Y.W."/>
            <person name="Wang H.Y."/>
            <person name="Lin C.I."/>
            <person name="Wu C.S."/>
            <person name="Ke H.M."/>
            <person name="Chang L.Y."/>
            <person name="Hsu C.Y."/>
            <person name="Yang H.T."/>
            <person name="Sudianto E."/>
            <person name="Hsu M.H."/>
            <person name="Wu K.P."/>
            <person name="Wang L.N."/>
            <person name="Leebens-Mack J.H."/>
            <person name="Tsai I.J."/>
        </authorList>
    </citation>
    <scope>NUCLEOTIDE SEQUENCE [LARGE SCALE GENOMIC DNA]</scope>
    <source>
        <strain evidence="5">cv. Chaw 1501</strain>
        <tissue evidence="4">Young leaves</tissue>
    </source>
</reference>
<dbReference type="InterPro" id="IPR036869">
    <property type="entry name" value="J_dom_sf"/>
</dbReference>
<dbReference type="EMBL" id="QPKB01000003">
    <property type="protein sequence ID" value="RWR78646.1"/>
    <property type="molecule type" value="Genomic_DNA"/>
</dbReference>
<evidence type="ECO:0000313" key="4">
    <source>
        <dbReference type="EMBL" id="RWR78646.1"/>
    </source>
</evidence>
<dbReference type="FunFam" id="2.60.260.20:FF:000015">
    <property type="entry name" value="Heat shock protein 40"/>
    <property type="match status" value="1"/>
</dbReference>
<dbReference type="AlphaFoldDB" id="A0A3S3Q3G9"/>
<dbReference type="GO" id="GO:0005829">
    <property type="term" value="C:cytosol"/>
    <property type="evidence" value="ECO:0007669"/>
    <property type="project" value="TreeGrafter"/>
</dbReference>
<evidence type="ECO:0000256" key="2">
    <source>
        <dbReference type="SAM" id="MobiDB-lite"/>
    </source>
</evidence>
<sequence length="397" mass="43460">MGEQMPNEKPQNPLLSGVPVFHLPLISLPPFTSASLSLCDNPSKSLSTQPKASFPMQAYRALFMKWYPDKHSPAPSPKQEAEPKLKPVTETYEGIFSKKKLKSLRLYGFGFASRKNDDKGGSTKGAPAKGGTAKGLKGDNGTATPVTGKDHQKTNDAGLFSNLSRSTSTRDGNRSQPSNFSRSTSTRDGGAPSLSRSTSTRDGNPIRFSYSAVRKKPPPMEKPLKCTLEDLCHGCVKKITLTRDVLADTGLMVEEQELLCIKVKPGWRKGTKITFEGIGDERPGMLPADVIFSIVEEEHPLFKREGNDLVLSLGVSLVDALTGCLLSIPLLGGENMNCWIDDIIYPGYEKIIAGQGMPIPHENGKRGDLQIRFQVEFPTKLREKQRSDLFSLLQDAP</sequence>
<name>A0A3S3Q3G9_9MAGN</name>
<dbReference type="Gene3D" id="1.10.287.110">
    <property type="entry name" value="DnaJ domain"/>
    <property type="match status" value="1"/>
</dbReference>
<dbReference type="GO" id="GO:0006457">
    <property type="term" value="P:protein folding"/>
    <property type="evidence" value="ECO:0007669"/>
    <property type="project" value="InterPro"/>
</dbReference>
<evidence type="ECO:0000256" key="1">
    <source>
        <dbReference type="ARBA" id="ARBA00023186"/>
    </source>
</evidence>
<dbReference type="FunFam" id="2.60.260.20:FF:000006">
    <property type="entry name" value="DnaJ subfamily B member 13"/>
    <property type="match status" value="1"/>
</dbReference>
<dbReference type="GO" id="GO:0051087">
    <property type="term" value="F:protein-folding chaperone binding"/>
    <property type="evidence" value="ECO:0007669"/>
    <property type="project" value="TreeGrafter"/>
</dbReference>
<dbReference type="GO" id="GO:0051082">
    <property type="term" value="F:unfolded protein binding"/>
    <property type="evidence" value="ECO:0007669"/>
    <property type="project" value="InterPro"/>
</dbReference>
<dbReference type="CDD" id="cd10747">
    <property type="entry name" value="DnaJ_C"/>
    <property type="match status" value="1"/>
</dbReference>
<dbReference type="InterPro" id="IPR002939">
    <property type="entry name" value="DnaJ_C"/>
</dbReference>
<organism evidence="4 5">
    <name type="scientific">Cinnamomum micranthum f. kanehirae</name>
    <dbReference type="NCBI Taxonomy" id="337451"/>
    <lineage>
        <taxon>Eukaryota</taxon>
        <taxon>Viridiplantae</taxon>
        <taxon>Streptophyta</taxon>
        <taxon>Embryophyta</taxon>
        <taxon>Tracheophyta</taxon>
        <taxon>Spermatophyta</taxon>
        <taxon>Magnoliopsida</taxon>
        <taxon>Magnoliidae</taxon>
        <taxon>Laurales</taxon>
        <taxon>Lauraceae</taxon>
        <taxon>Cinnamomum</taxon>
    </lineage>
</organism>
<feature type="compositionally biased region" description="Low complexity" evidence="2">
    <location>
        <begin position="124"/>
        <end position="135"/>
    </location>
</feature>
<dbReference type="Pfam" id="PF01556">
    <property type="entry name" value="DnaJ_C"/>
    <property type="match status" value="1"/>
</dbReference>
<dbReference type="SUPFAM" id="SSF49493">
    <property type="entry name" value="HSP40/DnaJ peptide-binding domain"/>
    <property type="match status" value="2"/>
</dbReference>
<dbReference type="STRING" id="337451.A0A3S3Q3G9"/>
<keyword evidence="5" id="KW-1185">Reference proteome</keyword>
<gene>
    <name evidence="4" type="ORF">CKAN_00718800</name>
</gene>
<comment type="caution">
    <text evidence="4">The sequence shown here is derived from an EMBL/GenBank/DDBJ whole genome shotgun (WGS) entry which is preliminary data.</text>
</comment>
<dbReference type="OrthoDB" id="550424at2759"/>
<keyword evidence="1" id="KW-0143">Chaperone</keyword>
<protein>
    <submittedName>
        <fullName evidence="4">DnaJ subfamily B member 13-like protein</fullName>
    </submittedName>
</protein>
<dbReference type="Gene3D" id="2.60.260.20">
    <property type="entry name" value="Urease metallochaperone UreE, N-terminal domain"/>
    <property type="match status" value="2"/>
</dbReference>
<evidence type="ECO:0000313" key="5">
    <source>
        <dbReference type="Proteomes" id="UP000283530"/>
    </source>
</evidence>
<dbReference type="InterPro" id="IPR008971">
    <property type="entry name" value="HSP40/DnaJ_pept-bd"/>
</dbReference>
<accession>A0A3S3Q3G9</accession>
<proteinExistence type="predicted"/>
<feature type="compositionally biased region" description="Polar residues" evidence="2">
    <location>
        <begin position="161"/>
        <end position="187"/>
    </location>
</feature>
<feature type="region of interest" description="Disordered" evidence="2">
    <location>
        <begin position="114"/>
        <end position="219"/>
    </location>
</feature>
<dbReference type="PANTHER" id="PTHR24078">
    <property type="entry name" value="DNAJ HOMOLOG SUBFAMILY C MEMBER"/>
    <property type="match status" value="1"/>
</dbReference>
<feature type="domain" description="Chaperone DnaJ C-terminal" evidence="3">
    <location>
        <begin position="221"/>
        <end position="378"/>
    </location>
</feature>
<dbReference type="Proteomes" id="UP000283530">
    <property type="component" value="Unassembled WGS sequence"/>
</dbReference>
<evidence type="ECO:0000259" key="3">
    <source>
        <dbReference type="Pfam" id="PF01556"/>
    </source>
</evidence>